<dbReference type="KEGG" id="acp:A2cp1_0187"/>
<comment type="subcellular location">
    <subcellularLocation>
        <location evidence="1">Cell membrane</location>
        <topology evidence="1">Multi-pass membrane protein</topology>
    </subcellularLocation>
</comment>
<evidence type="ECO:0000256" key="1">
    <source>
        <dbReference type="ARBA" id="ARBA00004651"/>
    </source>
</evidence>
<dbReference type="Pfam" id="PF09335">
    <property type="entry name" value="VTT_dom"/>
    <property type="match status" value="1"/>
</dbReference>
<dbReference type="GO" id="GO:0005886">
    <property type="term" value="C:plasma membrane"/>
    <property type="evidence" value="ECO:0007669"/>
    <property type="project" value="UniProtKB-SubCell"/>
</dbReference>
<feature type="transmembrane region" description="Helical" evidence="6">
    <location>
        <begin position="183"/>
        <end position="204"/>
    </location>
</feature>
<dbReference type="InterPro" id="IPR051311">
    <property type="entry name" value="DedA_domain"/>
</dbReference>
<name>B8J8U8_ANAD2</name>
<evidence type="ECO:0000313" key="9">
    <source>
        <dbReference type="Proteomes" id="UP000007089"/>
    </source>
</evidence>
<gene>
    <name evidence="8" type="ordered locus">A2cp1_0187</name>
</gene>
<dbReference type="PANTHER" id="PTHR42709:SF6">
    <property type="entry name" value="UNDECAPRENYL PHOSPHATE TRANSPORTER A"/>
    <property type="match status" value="1"/>
</dbReference>
<feature type="domain" description="VTT" evidence="7">
    <location>
        <begin position="41"/>
        <end position="167"/>
    </location>
</feature>
<keyword evidence="4 6" id="KW-1133">Transmembrane helix</keyword>
<protein>
    <submittedName>
        <fullName evidence="8">DedA</fullName>
    </submittedName>
</protein>
<reference evidence="8" key="1">
    <citation type="submission" date="2009-01" db="EMBL/GenBank/DDBJ databases">
        <title>Complete sequence of Anaeromyxobacter dehalogenans 2CP-1.</title>
        <authorList>
            <consortium name="US DOE Joint Genome Institute"/>
            <person name="Lucas S."/>
            <person name="Copeland A."/>
            <person name="Lapidus A."/>
            <person name="Glavina del Rio T."/>
            <person name="Dalin E."/>
            <person name="Tice H."/>
            <person name="Bruce D."/>
            <person name="Goodwin L."/>
            <person name="Pitluck S."/>
            <person name="Saunders E."/>
            <person name="Brettin T."/>
            <person name="Detter J.C."/>
            <person name="Han C."/>
            <person name="Larimer F."/>
            <person name="Land M."/>
            <person name="Hauser L."/>
            <person name="Kyrpides N."/>
            <person name="Ovchinnikova G."/>
            <person name="Beliaev A.S."/>
            <person name="Richardson P."/>
        </authorList>
    </citation>
    <scope>NUCLEOTIDE SEQUENCE</scope>
    <source>
        <strain evidence="8">2CP-1</strain>
    </source>
</reference>
<proteinExistence type="predicted"/>
<evidence type="ECO:0000256" key="6">
    <source>
        <dbReference type="SAM" id="Phobius"/>
    </source>
</evidence>
<evidence type="ECO:0000256" key="2">
    <source>
        <dbReference type="ARBA" id="ARBA00022475"/>
    </source>
</evidence>
<keyword evidence="5 6" id="KW-0472">Membrane</keyword>
<dbReference type="Proteomes" id="UP000007089">
    <property type="component" value="Chromosome"/>
</dbReference>
<keyword evidence="9" id="KW-1185">Reference proteome</keyword>
<feature type="transmembrane region" description="Helical" evidence="6">
    <location>
        <begin position="12"/>
        <end position="36"/>
    </location>
</feature>
<evidence type="ECO:0000313" key="8">
    <source>
        <dbReference type="EMBL" id="ACL63546.1"/>
    </source>
</evidence>
<dbReference type="AlphaFoldDB" id="B8J8U8"/>
<evidence type="ECO:0000256" key="5">
    <source>
        <dbReference type="ARBA" id="ARBA00023136"/>
    </source>
</evidence>
<accession>B8J8U8</accession>
<keyword evidence="3 6" id="KW-0812">Transmembrane</keyword>
<evidence type="ECO:0000256" key="4">
    <source>
        <dbReference type="ARBA" id="ARBA00022989"/>
    </source>
</evidence>
<keyword evidence="2" id="KW-1003">Cell membrane</keyword>
<dbReference type="RefSeq" id="WP_012631613.1">
    <property type="nucleotide sequence ID" value="NC_011891.1"/>
</dbReference>
<dbReference type="HOGENOM" id="CLU_044208_1_1_7"/>
<dbReference type="EMBL" id="CP001359">
    <property type="protein sequence ID" value="ACL63546.1"/>
    <property type="molecule type" value="Genomic_DNA"/>
</dbReference>
<evidence type="ECO:0000259" key="7">
    <source>
        <dbReference type="Pfam" id="PF09335"/>
    </source>
</evidence>
<evidence type="ECO:0000256" key="3">
    <source>
        <dbReference type="ARBA" id="ARBA00022692"/>
    </source>
</evidence>
<dbReference type="InterPro" id="IPR032816">
    <property type="entry name" value="VTT_dom"/>
</dbReference>
<sequence>MTPLQRLADALAALVSTTGPYAPGILFLATLVEYVFPPFPGDLLVVLGAWYAVEGAISWPVTFVSVTAGGLAGAWLDHRVGAALGRRLDARAARHGALSVQARRLARFEASYRRWGGWLLVANRFLPGVRAFIFIGAGASRIPLRRVLLLGGLSAALWNAVLLAAGAFLAHNQEELIQLVQRYTNAAWAALAACALLWVLGLAWRRAARRRAAADGEEEA</sequence>
<feature type="transmembrane region" description="Helical" evidence="6">
    <location>
        <begin position="56"/>
        <end position="76"/>
    </location>
</feature>
<dbReference type="PANTHER" id="PTHR42709">
    <property type="entry name" value="ALKALINE PHOSPHATASE LIKE PROTEIN"/>
    <property type="match status" value="1"/>
</dbReference>
<organism evidence="8 9">
    <name type="scientific">Anaeromyxobacter dehalogenans (strain ATCC BAA-258 / DSM 21875 / 2CP-1)</name>
    <dbReference type="NCBI Taxonomy" id="455488"/>
    <lineage>
        <taxon>Bacteria</taxon>
        <taxon>Pseudomonadati</taxon>
        <taxon>Myxococcota</taxon>
        <taxon>Myxococcia</taxon>
        <taxon>Myxococcales</taxon>
        <taxon>Cystobacterineae</taxon>
        <taxon>Anaeromyxobacteraceae</taxon>
        <taxon>Anaeromyxobacter</taxon>
    </lineage>
</organism>
<feature type="transmembrane region" description="Helical" evidence="6">
    <location>
        <begin position="147"/>
        <end position="171"/>
    </location>
</feature>